<accession>A0A3G9IQT9</accession>
<evidence type="ECO:0000313" key="2">
    <source>
        <dbReference type="Proteomes" id="UP000275368"/>
    </source>
</evidence>
<dbReference type="EMBL" id="AP019308">
    <property type="protein sequence ID" value="BBH20652.1"/>
    <property type="molecule type" value="Genomic_DNA"/>
</dbReference>
<dbReference type="PANTHER" id="PTHR33639">
    <property type="entry name" value="THIOL-DISULFIDE OXIDOREDUCTASE DCC"/>
    <property type="match status" value="1"/>
</dbReference>
<dbReference type="Proteomes" id="UP000275368">
    <property type="component" value="Chromosome"/>
</dbReference>
<gene>
    <name evidence="1" type="primary">yuxK</name>
    <name evidence="1" type="ORF">Back11_19970</name>
</gene>
<sequence>MQKHHDIGYSKPVILLIDGECSLCHAITQFVVKRDPRGHFQFASLQSPIGQRLLQERGLPANDWNTFVMIQGEGYFTKSDAALRVLRGLRGLWPLLYSGLIVPTFLRDLVYDLIANHRYRWFGKKDVCLLLTPELRSRFIDIE</sequence>
<reference evidence="1 2" key="1">
    <citation type="submission" date="2018-11" db="EMBL/GenBank/DDBJ databases">
        <title>Complete genome sequence of Paenibacillus baekrokdamisoli strain KCTC 33723.</title>
        <authorList>
            <person name="Kang S.W."/>
            <person name="Lee K.C."/>
            <person name="Kim K.K."/>
            <person name="Kim J.S."/>
            <person name="Kim D.S."/>
            <person name="Ko S.H."/>
            <person name="Yang S.H."/>
            <person name="Lee J.S."/>
        </authorList>
    </citation>
    <scope>NUCLEOTIDE SEQUENCE [LARGE SCALE GENOMIC DNA]</scope>
    <source>
        <strain evidence="1 2">KCTC 33723</strain>
    </source>
</reference>
<proteinExistence type="predicted"/>
<dbReference type="InterPro" id="IPR007263">
    <property type="entry name" value="DCC1-like"/>
</dbReference>
<evidence type="ECO:0000313" key="1">
    <source>
        <dbReference type="EMBL" id="BBH20652.1"/>
    </source>
</evidence>
<dbReference type="RefSeq" id="WP_125655888.1">
    <property type="nucleotide sequence ID" value="NZ_AP019308.1"/>
</dbReference>
<keyword evidence="2" id="KW-1185">Reference proteome</keyword>
<dbReference type="OrthoDB" id="9785438at2"/>
<dbReference type="InterPro" id="IPR052927">
    <property type="entry name" value="DCC_oxidoreductase"/>
</dbReference>
<dbReference type="Pfam" id="PF04134">
    <property type="entry name" value="DCC1-like"/>
    <property type="match status" value="1"/>
</dbReference>
<dbReference type="PANTHER" id="PTHR33639:SF2">
    <property type="entry name" value="DUF393 DOMAIN-CONTAINING PROTEIN"/>
    <property type="match status" value="1"/>
</dbReference>
<dbReference type="AlphaFoldDB" id="A0A3G9IQT9"/>
<dbReference type="GO" id="GO:0015035">
    <property type="term" value="F:protein-disulfide reductase activity"/>
    <property type="evidence" value="ECO:0007669"/>
    <property type="project" value="InterPro"/>
</dbReference>
<organism evidence="1 2">
    <name type="scientific">Paenibacillus baekrokdamisoli</name>
    <dbReference type="NCBI Taxonomy" id="1712516"/>
    <lineage>
        <taxon>Bacteria</taxon>
        <taxon>Bacillati</taxon>
        <taxon>Bacillota</taxon>
        <taxon>Bacilli</taxon>
        <taxon>Bacillales</taxon>
        <taxon>Paenibacillaceae</taxon>
        <taxon>Paenibacillus</taxon>
    </lineage>
</organism>
<name>A0A3G9IQT9_9BACL</name>
<protein>
    <submittedName>
        <fullName evidence="1">Uncharacterized protein</fullName>
    </submittedName>
</protein>
<dbReference type="KEGG" id="pbk:Back11_19970"/>